<comment type="caution">
    <text evidence="1">The sequence shown here is derived from an EMBL/GenBank/DDBJ whole genome shotgun (WGS) entry which is preliminary data.</text>
</comment>
<proteinExistence type="predicted"/>
<organism evidence="1 2">
    <name type="scientific">Candidatus Edwardsbacteria bacterium GWF2_54_11</name>
    <dbReference type="NCBI Taxonomy" id="1817851"/>
    <lineage>
        <taxon>Bacteria</taxon>
        <taxon>Candidatus Edwardsiibacteriota</taxon>
    </lineage>
</organism>
<evidence type="ECO:0000313" key="1">
    <source>
        <dbReference type="EMBL" id="OGF08077.1"/>
    </source>
</evidence>
<gene>
    <name evidence="1" type="ORF">A2024_04945</name>
</gene>
<evidence type="ECO:0000313" key="2">
    <source>
        <dbReference type="Proteomes" id="UP000177230"/>
    </source>
</evidence>
<sequence length="167" mass="18700">MRLDGSKYIWEPDPVAGFIIDGYDDLGPRPKFISIVFPLKKNSAFPLPGLEFELNIDSIAVGVEIEFGDSTGSGHSSVSFRPPYRPTTKEGLVLAYESREPGGCARIVVDQIDARYRGLVKGRLVYARLPGYYYDINSGDIKPAQKPTVMEFFNWPFTVLLDKHPLK</sequence>
<dbReference type="EMBL" id="MFFM01000049">
    <property type="protein sequence ID" value="OGF08077.1"/>
    <property type="molecule type" value="Genomic_DNA"/>
</dbReference>
<dbReference type="Proteomes" id="UP000177230">
    <property type="component" value="Unassembled WGS sequence"/>
</dbReference>
<reference evidence="1 2" key="1">
    <citation type="journal article" date="2016" name="Nat. Commun.">
        <title>Thousands of microbial genomes shed light on interconnected biogeochemical processes in an aquifer system.</title>
        <authorList>
            <person name="Anantharaman K."/>
            <person name="Brown C.T."/>
            <person name="Hug L.A."/>
            <person name="Sharon I."/>
            <person name="Castelle C.J."/>
            <person name="Probst A.J."/>
            <person name="Thomas B.C."/>
            <person name="Singh A."/>
            <person name="Wilkins M.J."/>
            <person name="Karaoz U."/>
            <person name="Brodie E.L."/>
            <person name="Williams K.H."/>
            <person name="Hubbard S.S."/>
            <person name="Banfield J.F."/>
        </authorList>
    </citation>
    <scope>NUCLEOTIDE SEQUENCE [LARGE SCALE GENOMIC DNA]</scope>
</reference>
<accession>A0A1F5R0V2</accession>
<dbReference type="AlphaFoldDB" id="A0A1F5R0V2"/>
<name>A0A1F5R0V2_9BACT</name>
<protein>
    <submittedName>
        <fullName evidence="1">Uncharacterized protein</fullName>
    </submittedName>
</protein>